<keyword evidence="1" id="KW-1133">Transmembrane helix</keyword>
<keyword evidence="2" id="KW-0732">Signal</keyword>
<sequence>MLTKIFIILAFHGIMDTALVFRRVCSYCRDKEVFEHGHNYVGFYQKQNTGPLEKFPCAKDPGKLMKCSTSCLQAQFIQQDTGKTYTYRDCGTLLLQEFGYEKINFSSTQYAMILTDVDDAGNTWVFKFCNKEKCLYPSDYNINNEETPKGKAVVDVKPTEIQCPEAIVPSFILVIVGILGVIAGVGLMIRVLVKCSRDRRIPERVSTRVDMNTEEILFSRSNP</sequence>
<keyword evidence="4" id="KW-1185">Reference proteome</keyword>
<organism evidence="3 4">
    <name type="scientific">Necator americanus</name>
    <name type="common">Human hookworm</name>
    <dbReference type="NCBI Taxonomy" id="51031"/>
    <lineage>
        <taxon>Eukaryota</taxon>
        <taxon>Metazoa</taxon>
        <taxon>Ecdysozoa</taxon>
        <taxon>Nematoda</taxon>
        <taxon>Chromadorea</taxon>
        <taxon>Rhabditida</taxon>
        <taxon>Rhabditina</taxon>
        <taxon>Rhabditomorpha</taxon>
        <taxon>Strongyloidea</taxon>
        <taxon>Ancylostomatidae</taxon>
        <taxon>Bunostominae</taxon>
        <taxon>Necator</taxon>
    </lineage>
</organism>
<accession>A0ABR1EV62</accession>
<evidence type="ECO:0000256" key="2">
    <source>
        <dbReference type="SAM" id="SignalP"/>
    </source>
</evidence>
<gene>
    <name evidence="3" type="primary">Necator_chrX.g26230</name>
    <name evidence="3" type="ORF">RB195_026064</name>
</gene>
<evidence type="ECO:0000256" key="1">
    <source>
        <dbReference type="SAM" id="Phobius"/>
    </source>
</evidence>
<evidence type="ECO:0000313" key="4">
    <source>
        <dbReference type="Proteomes" id="UP001303046"/>
    </source>
</evidence>
<proteinExistence type="predicted"/>
<feature type="signal peptide" evidence="2">
    <location>
        <begin position="1"/>
        <end position="17"/>
    </location>
</feature>
<keyword evidence="1" id="KW-0472">Membrane</keyword>
<name>A0ABR1EV62_NECAM</name>
<dbReference type="EMBL" id="JAVFWL010000006">
    <property type="protein sequence ID" value="KAK6766550.1"/>
    <property type="molecule type" value="Genomic_DNA"/>
</dbReference>
<protein>
    <submittedName>
        <fullName evidence="3">Uncharacterized protein</fullName>
    </submittedName>
</protein>
<comment type="caution">
    <text evidence="3">The sequence shown here is derived from an EMBL/GenBank/DDBJ whole genome shotgun (WGS) entry which is preliminary data.</text>
</comment>
<feature type="transmembrane region" description="Helical" evidence="1">
    <location>
        <begin position="171"/>
        <end position="193"/>
    </location>
</feature>
<dbReference type="Proteomes" id="UP001303046">
    <property type="component" value="Unassembled WGS sequence"/>
</dbReference>
<evidence type="ECO:0000313" key="3">
    <source>
        <dbReference type="EMBL" id="KAK6766550.1"/>
    </source>
</evidence>
<feature type="chain" id="PRO_5045082717" evidence="2">
    <location>
        <begin position="18"/>
        <end position="223"/>
    </location>
</feature>
<reference evidence="3 4" key="1">
    <citation type="submission" date="2023-08" db="EMBL/GenBank/DDBJ databases">
        <title>A Necator americanus chromosomal reference genome.</title>
        <authorList>
            <person name="Ilik V."/>
            <person name="Petrzelkova K.J."/>
            <person name="Pardy F."/>
            <person name="Fuh T."/>
            <person name="Niatou-Singa F.S."/>
            <person name="Gouil Q."/>
            <person name="Baker L."/>
            <person name="Ritchie M.E."/>
            <person name="Jex A.R."/>
            <person name="Gazzola D."/>
            <person name="Li H."/>
            <person name="Toshio Fujiwara R."/>
            <person name="Zhan B."/>
            <person name="Aroian R.V."/>
            <person name="Pafco B."/>
            <person name="Schwarz E.M."/>
        </authorList>
    </citation>
    <scope>NUCLEOTIDE SEQUENCE [LARGE SCALE GENOMIC DNA]</scope>
    <source>
        <strain evidence="3 4">Aroian</strain>
        <tissue evidence="3">Whole animal</tissue>
    </source>
</reference>
<keyword evidence="1" id="KW-0812">Transmembrane</keyword>